<gene>
    <name evidence="1" type="ORF">UFOPK3128_01248</name>
</gene>
<protein>
    <submittedName>
        <fullName evidence="1">Unannotated protein</fullName>
    </submittedName>
</protein>
<proteinExistence type="predicted"/>
<accession>A0A6J7A323</accession>
<name>A0A6J7A323_9ZZZZ</name>
<sequence>MYVFISFGRPRPVTKTLPFEAEPETYLAAATIPTEVGATIASIVGFFWISPCVSVVDSSGLSRP</sequence>
<dbReference type="AlphaFoldDB" id="A0A6J7A323"/>
<dbReference type="EMBL" id="CAFAAZ010000016">
    <property type="protein sequence ID" value="CAB4827181.1"/>
    <property type="molecule type" value="Genomic_DNA"/>
</dbReference>
<reference evidence="1" key="1">
    <citation type="submission" date="2020-05" db="EMBL/GenBank/DDBJ databases">
        <authorList>
            <person name="Chiriac C."/>
            <person name="Salcher M."/>
            <person name="Ghai R."/>
            <person name="Kavagutti S V."/>
        </authorList>
    </citation>
    <scope>NUCLEOTIDE SEQUENCE</scope>
</reference>
<organism evidence="1">
    <name type="scientific">freshwater metagenome</name>
    <dbReference type="NCBI Taxonomy" id="449393"/>
    <lineage>
        <taxon>unclassified sequences</taxon>
        <taxon>metagenomes</taxon>
        <taxon>ecological metagenomes</taxon>
    </lineage>
</organism>
<evidence type="ECO:0000313" key="1">
    <source>
        <dbReference type="EMBL" id="CAB4827181.1"/>
    </source>
</evidence>